<comment type="similarity">
    <text evidence="5">Belongs to the small heat shock protein (HSP20) family.</text>
</comment>
<comment type="caution">
    <text evidence="9">The sequence shown here is derived from an EMBL/GenBank/DDBJ whole genome shotgun (WGS) entry which is preliminary data.</text>
</comment>
<organism evidence="9 10">
    <name type="scientific">Brassica cretica</name>
    <name type="common">Mustard</name>
    <dbReference type="NCBI Taxonomy" id="69181"/>
    <lineage>
        <taxon>Eukaryota</taxon>
        <taxon>Viridiplantae</taxon>
        <taxon>Streptophyta</taxon>
        <taxon>Embryophyta</taxon>
        <taxon>Tracheophyta</taxon>
        <taxon>Spermatophyta</taxon>
        <taxon>Magnoliopsida</taxon>
        <taxon>eudicotyledons</taxon>
        <taxon>Gunneridae</taxon>
        <taxon>Pentapetalae</taxon>
        <taxon>rosids</taxon>
        <taxon>malvids</taxon>
        <taxon>Brassicales</taxon>
        <taxon>Brassicaceae</taxon>
        <taxon>Brassiceae</taxon>
        <taxon>Brassica</taxon>
    </lineage>
</organism>
<sequence>MEDQYSAVIRLEREERALRKAEMEFAKAENMIEHRDEIFARPKRTWFMTEKEKKLVAKTEKDSAGNPSGNELVSADIAEDLKMKEKRKREREKNLPRKKRRKLEAAREMLEDNEEEEEEEEGEDEKRGRSRGKDKKKKNEPEKKGLTLVDLGYRRAKAVKAKQRAIDSGKMDRPTLNKKQNLNRTKPKTQPRNEEMKDLFKSDMSDKKQGRGGAGASAKPRGKSKNSFKSKGRNERLDGLDIIGVQTVINYACPREIDSYVHRVGRTARAGREGYAVTFVTDNDRSLLKVIAKKVGSKLKSRIIPEQSIVKWSQIIDEMEDQYSAVIRLEREERALRKAEMEFAKAENMIEHRDEIFARPKRTWFMTEKEKKLVAKTEKDSAGNPSGNELVSADIAEDLKMKEKRKREREKNLPRKKRRKLEAAREMLEDNGEEDEEEEEGEDEKRGRSRGNKKKKNEPEKKGLTLVDLGYRRAKAVKAKQRAIDSGKMDRPTPNKKQNLNRTKPKTQPRNEEMKDLFKSDMSDKKQGRGGAGASAKPRGKSKNSFKSKGRADPVLTGRVLQPHPWVKQGSLMAYESKQLQNGCLYVRVDMPGVPKERFTVSVKSGMVMVTGDAHAVSHDSGGRFYSGEVAMLSNPVDIPIRQIKIISKNGVIRLIIPPA</sequence>
<keyword evidence="3" id="KW-0347">Helicase</keyword>
<feature type="compositionally biased region" description="Acidic residues" evidence="6">
    <location>
        <begin position="429"/>
        <end position="442"/>
    </location>
</feature>
<evidence type="ECO:0000256" key="6">
    <source>
        <dbReference type="SAM" id="MobiDB-lite"/>
    </source>
</evidence>
<feature type="compositionally biased region" description="Basic and acidic residues" evidence="6">
    <location>
        <begin position="482"/>
        <end position="493"/>
    </location>
</feature>
<dbReference type="InterPro" id="IPR027417">
    <property type="entry name" value="P-loop_NTPase"/>
</dbReference>
<keyword evidence="1" id="KW-0547">Nucleotide-binding</keyword>
<evidence type="ECO:0000256" key="1">
    <source>
        <dbReference type="ARBA" id="ARBA00022741"/>
    </source>
</evidence>
<reference evidence="9" key="1">
    <citation type="submission" date="2019-12" db="EMBL/GenBank/DDBJ databases">
        <title>Genome sequencing and annotation of Brassica cretica.</title>
        <authorList>
            <person name="Studholme D.J."/>
            <person name="Sarris P.F."/>
        </authorList>
    </citation>
    <scope>NUCLEOTIDE SEQUENCE</scope>
    <source>
        <strain evidence="9">PFS-001/15</strain>
        <tissue evidence="9">Leaf</tissue>
    </source>
</reference>
<feature type="compositionally biased region" description="Polar residues" evidence="6">
    <location>
        <begin position="495"/>
        <end position="508"/>
    </location>
</feature>
<feature type="compositionally biased region" description="Basic residues" evidence="6">
    <location>
        <begin position="472"/>
        <end position="481"/>
    </location>
</feature>
<keyword evidence="4" id="KW-0067">ATP-binding</keyword>
<dbReference type="CDD" id="cd06464">
    <property type="entry name" value="ACD_sHsps-like"/>
    <property type="match status" value="1"/>
</dbReference>
<name>A0A8S9MN16_BRACR</name>
<feature type="compositionally biased region" description="Basic and acidic residues" evidence="6">
    <location>
        <begin position="164"/>
        <end position="175"/>
    </location>
</feature>
<feature type="region of interest" description="Disordered" evidence="6">
    <location>
        <begin position="375"/>
        <end position="554"/>
    </location>
</feature>
<dbReference type="SUPFAM" id="SSF52540">
    <property type="entry name" value="P-loop containing nucleoside triphosphate hydrolases"/>
    <property type="match status" value="1"/>
</dbReference>
<dbReference type="GO" id="GO:0003724">
    <property type="term" value="F:RNA helicase activity"/>
    <property type="evidence" value="ECO:0007669"/>
    <property type="project" value="TreeGrafter"/>
</dbReference>
<dbReference type="SUPFAM" id="SSF49764">
    <property type="entry name" value="HSP20-like chaperones"/>
    <property type="match status" value="1"/>
</dbReference>
<accession>A0A8S9MN16</accession>
<dbReference type="PROSITE" id="PS01031">
    <property type="entry name" value="SHSP"/>
    <property type="match status" value="1"/>
</dbReference>
<feature type="compositionally biased region" description="Basic residues" evidence="6">
    <location>
        <begin position="538"/>
        <end position="549"/>
    </location>
</feature>
<dbReference type="GO" id="GO:0005829">
    <property type="term" value="C:cytosol"/>
    <property type="evidence" value="ECO:0007669"/>
    <property type="project" value="TreeGrafter"/>
</dbReference>
<evidence type="ECO:0000256" key="2">
    <source>
        <dbReference type="ARBA" id="ARBA00022801"/>
    </source>
</evidence>
<feature type="compositionally biased region" description="Acidic residues" evidence="6">
    <location>
        <begin position="111"/>
        <end position="123"/>
    </location>
</feature>
<dbReference type="InterPro" id="IPR001650">
    <property type="entry name" value="Helicase_C-like"/>
</dbReference>
<dbReference type="EMBL" id="QGKW02000007">
    <property type="protein sequence ID" value="KAF2619528.1"/>
    <property type="molecule type" value="Genomic_DNA"/>
</dbReference>
<feature type="compositionally biased region" description="Basic residues" evidence="6">
    <location>
        <begin position="447"/>
        <end position="456"/>
    </location>
</feature>
<dbReference type="GO" id="GO:0005524">
    <property type="term" value="F:ATP binding"/>
    <property type="evidence" value="ECO:0007669"/>
    <property type="project" value="UniProtKB-KW"/>
</dbReference>
<feature type="compositionally biased region" description="Polar residues" evidence="6">
    <location>
        <begin position="177"/>
        <end position="190"/>
    </location>
</feature>
<feature type="region of interest" description="Disordered" evidence="6">
    <location>
        <begin position="55"/>
        <end position="232"/>
    </location>
</feature>
<evidence type="ECO:0000313" key="10">
    <source>
        <dbReference type="Proteomes" id="UP000712281"/>
    </source>
</evidence>
<evidence type="ECO:0000256" key="4">
    <source>
        <dbReference type="ARBA" id="ARBA00022840"/>
    </source>
</evidence>
<protein>
    <recommendedName>
        <fullName evidence="11">SHSP domain-containing protein</fullName>
    </recommendedName>
</protein>
<evidence type="ECO:0000313" key="9">
    <source>
        <dbReference type="EMBL" id="KAF2619528.1"/>
    </source>
</evidence>
<evidence type="ECO:0000256" key="3">
    <source>
        <dbReference type="ARBA" id="ARBA00022806"/>
    </source>
</evidence>
<feature type="compositionally biased region" description="Basic residues" evidence="6">
    <location>
        <begin position="154"/>
        <end position="163"/>
    </location>
</feature>
<dbReference type="Proteomes" id="UP000712281">
    <property type="component" value="Unassembled WGS sequence"/>
</dbReference>
<feature type="compositionally biased region" description="Basic and acidic residues" evidence="6">
    <location>
        <begin position="191"/>
        <end position="209"/>
    </location>
</feature>
<gene>
    <name evidence="9" type="ORF">F2Q68_00040239</name>
</gene>
<dbReference type="PANTHER" id="PTHR47959:SF14">
    <property type="entry name" value="DEAD-BOX ATP-DEPENDENT RNA HELICASE 28"/>
    <property type="match status" value="1"/>
</dbReference>
<dbReference type="InterPro" id="IPR008978">
    <property type="entry name" value="HSP20-like_chaperone"/>
</dbReference>
<feature type="domain" description="Helicase C-terminal" evidence="8">
    <location>
        <begin position="239"/>
        <end position="310"/>
    </location>
</feature>
<proteinExistence type="inferred from homology"/>
<dbReference type="AlphaFoldDB" id="A0A8S9MN16"/>
<dbReference type="GO" id="GO:0016787">
    <property type="term" value="F:hydrolase activity"/>
    <property type="evidence" value="ECO:0007669"/>
    <property type="project" value="UniProtKB-KW"/>
</dbReference>
<feature type="compositionally biased region" description="Basic residues" evidence="6">
    <location>
        <begin position="84"/>
        <end position="102"/>
    </location>
</feature>
<feature type="compositionally biased region" description="Basic residues" evidence="6">
    <location>
        <begin position="220"/>
        <end position="231"/>
    </location>
</feature>
<keyword evidence="2" id="KW-0378">Hydrolase</keyword>
<dbReference type="PROSITE" id="PS51194">
    <property type="entry name" value="HELICASE_CTER"/>
    <property type="match status" value="1"/>
</dbReference>
<feature type="domain" description="SHSP" evidence="7">
    <location>
        <begin position="567"/>
        <end position="660"/>
    </location>
</feature>
<feature type="compositionally biased region" description="Basic and acidic residues" evidence="6">
    <location>
        <begin position="509"/>
        <end position="527"/>
    </location>
</feature>
<dbReference type="InterPro" id="IPR002068">
    <property type="entry name" value="A-crystallin/Hsp20_dom"/>
</dbReference>
<dbReference type="Gene3D" id="3.40.50.300">
    <property type="entry name" value="P-loop containing nucleotide triphosphate hydrolases"/>
    <property type="match status" value="1"/>
</dbReference>
<evidence type="ECO:0000259" key="7">
    <source>
        <dbReference type="PROSITE" id="PS01031"/>
    </source>
</evidence>
<dbReference type="Pfam" id="PF00271">
    <property type="entry name" value="Helicase_C"/>
    <property type="match status" value="1"/>
</dbReference>
<dbReference type="PANTHER" id="PTHR47959">
    <property type="entry name" value="ATP-DEPENDENT RNA HELICASE RHLE-RELATED"/>
    <property type="match status" value="1"/>
</dbReference>
<evidence type="ECO:0008006" key="11">
    <source>
        <dbReference type="Google" id="ProtNLM"/>
    </source>
</evidence>
<evidence type="ECO:0000259" key="8">
    <source>
        <dbReference type="PROSITE" id="PS51194"/>
    </source>
</evidence>
<dbReference type="InterPro" id="IPR050079">
    <property type="entry name" value="DEAD_box_RNA_helicase"/>
</dbReference>
<evidence type="ECO:0000256" key="5">
    <source>
        <dbReference type="PROSITE-ProRule" id="PRU00285"/>
    </source>
</evidence>
<feature type="compositionally biased region" description="Basic residues" evidence="6">
    <location>
        <begin position="402"/>
        <end position="420"/>
    </location>
</feature>